<evidence type="ECO:0000313" key="5">
    <source>
        <dbReference type="Proteomes" id="UP001501578"/>
    </source>
</evidence>
<dbReference type="InterPro" id="IPR052362">
    <property type="entry name" value="HTH-GbsR_regulator"/>
</dbReference>
<comment type="caution">
    <text evidence="4">The sequence shown here is derived from an EMBL/GenBank/DDBJ whole genome shotgun (WGS) entry which is preliminary data.</text>
</comment>
<keyword evidence="2" id="KW-0238">DNA-binding</keyword>
<keyword evidence="1" id="KW-0805">Transcription regulation</keyword>
<proteinExistence type="predicted"/>
<gene>
    <name evidence="4" type="primary">mmpR5_2</name>
    <name evidence="4" type="ORF">GCM10009560_45730</name>
</gene>
<dbReference type="InterPro" id="IPR036388">
    <property type="entry name" value="WH-like_DNA-bd_sf"/>
</dbReference>
<accession>A0ABN1Q3C5</accession>
<dbReference type="RefSeq" id="WP_343951988.1">
    <property type="nucleotide sequence ID" value="NZ_BAAAHQ010000023.1"/>
</dbReference>
<dbReference type="PANTHER" id="PTHR38465:SF2">
    <property type="entry name" value="HTH-TYPE TRANSCRIPTIONAL REGULATOR MMPR5"/>
    <property type="match status" value="1"/>
</dbReference>
<reference evidence="4 5" key="1">
    <citation type="journal article" date="2019" name="Int. J. Syst. Evol. Microbiol.">
        <title>The Global Catalogue of Microorganisms (GCM) 10K type strain sequencing project: providing services to taxonomists for standard genome sequencing and annotation.</title>
        <authorList>
            <consortium name="The Broad Institute Genomics Platform"/>
            <consortium name="The Broad Institute Genome Sequencing Center for Infectious Disease"/>
            <person name="Wu L."/>
            <person name="Ma J."/>
        </authorList>
    </citation>
    <scope>NUCLEOTIDE SEQUENCE [LARGE SCALE GENOMIC DNA]</scope>
    <source>
        <strain evidence="4 5">JCM 11136</strain>
    </source>
</reference>
<evidence type="ECO:0000256" key="2">
    <source>
        <dbReference type="ARBA" id="ARBA00023125"/>
    </source>
</evidence>
<dbReference type="EMBL" id="BAAAHQ010000023">
    <property type="protein sequence ID" value="GAA0936800.1"/>
    <property type="molecule type" value="Genomic_DNA"/>
</dbReference>
<sequence length="167" mass="18843">MDALDKEFVDRMGLALERLGGTRTMGRLWAWLMVCDPPHQSLTDLAAALGVSKTAVSTVARYLEAGAILERVPVAGRQHHYRVAAGGWEQLLADRTARMQPLIEALETGLSVVGADRPEQRALLEETRDFYAFTARDGANVVERWKQYRYEQAQHMESREHHQPSKD</sequence>
<dbReference type="Proteomes" id="UP001501578">
    <property type="component" value="Unassembled WGS sequence"/>
</dbReference>
<dbReference type="InterPro" id="IPR036390">
    <property type="entry name" value="WH_DNA-bd_sf"/>
</dbReference>
<keyword evidence="3" id="KW-0804">Transcription</keyword>
<keyword evidence="5" id="KW-1185">Reference proteome</keyword>
<name>A0ABN1Q3C5_9ACTN</name>
<dbReference type="PANTHER" id="PTHR38465">
    <property type="entry name" value="HTH-TYPE TRANSCRIPTIONAL REGULATOR MJ1563-RELATED"/>
    <property type="match status" value="1"/>
</dbReference>
<protein>
    <submittedName>
        <fullName evidence="4">Siderophore transport transcriptional regulator MmpR5</fullName>
    </submittedName>
</protein>
<evidence type="ECO:0000256" key="3">
    <source>
        <dbReference type="ARBA" id="ARBA00023163"/>
    </source>
</evidence>
<evidence type="ECO:0000256" key="1">
    <source>
        <dbReference type="ARBA" id="ARBA00023015"/>
    </source>
</evidence>
<dbReference type="SUPFAM" id="SSF46785">
    <property type="entry name" value="Winged helix' DNA-binding domain"/>
    <property type="match status" value="1"/>
</dbReference>
<dbReference type="Gene3D" id="1.10.10.10">
    <property type="entry name" value="Winged helix-like DNA-binding domain superfamily/Winged helix DNA-binding domain"/>
    <property type="match status" value="1"/>
</dbReference>
<organism evidence="4 5">
    <name type="scientific">Nonomuraea longicatena</name>
    <dbReference type="NCBI Taxonomy" id="83682"/>
    <lineage>
        <taxon>Bacteria</taxon>
        <taxon>Bacillati</taxon>
        <taxon>Actinomycetota</taxon>
        <taxon>Actinomycetes</taxon>
        <taxon>Streptosporangiales</taxon>
        <taxon>Streptosporangiaceae</taxon>
        <taxon>Nonomuraea</taxon>
    </lineage>
</organism>
<evidence type="ECO:0000313" key="4">
    <source>
        <dbReference type="EMBL" id="GAA0936800.1"/>
    </source>
</evidence>
<dbReference type="Gene3D" id="1.10.287.160">
    <property type="entry name" value="HR1 repeat"/>
    <property type="match status" value="1"/>
</dbReference>